<name>A0AAN8S657_POLSC</name>
<feature type="transmembrane region" description="Helical" evidence="2">
    <location>
        <begin position="62"/>
        <end position="81"/>
    </location>
</feature>
<evidence type="ECO:0000256" key="1">
    <source>
        <dbReference type="SAM" id="MobiDB-lite"/>
    </source>
</evidence>
<accession>A0AAN8S657</accession>
<reference evidence="3 4" key="1">
    <citation type="submission" date="2023-10" db="EMBL/GenBank/DDBJ databases">
        <title>Genomes of two closely related lineages of the louse Polyplax serrata with different host specificities.</title>
        <authorList>
            <person name="Martinu J."/>
            <person name="Tarabai H."/>
            <person name="Stefka J."/>
            <person name="Hypsa V."/>
        </authorList>
    </citation>
    <scope>NUCLEOTIDE SEQUENCE [LARGE SCALE GENOMIC DNA]</scope>
    <source>
        <strain evidence="3">HR10_N</strain>
    </source>
</reference>
<keyword evidence="2" id="KW-1133">Transmembrane helix</keyword>
<feature type="region of interest" description="Disordered" evidence="1">
    <location>
        <begin position="126"/>
        <end position="149"/>
    </location>
</feature>
<protein>
    <submittedName>
        <fullName evidence="3">Uncharacterized protein</fullName>
    </submittedName>
</protein>
<organism evidence="3 4">
    <name type="scientific">Polyplax serrata</name>
    <name type="common">Common mouse louse</name>
    <dbReference type="NCBI Taxonomy" id="468196"/>
    <lineage>
        <taxon>Eukaryota</taxon>
        <taxon>Metazoa</taxon>
        <taxon>Ecdysozoa</taxon>
        <taxon>Arthropoda</taxon>
        <taxon>Hexapoda</taxon>
        <taxon>Insecta</taxon>
        <taxon>Pterygota</taxon>
        <taxon>Neoptera</taxon>
        <taxon>Paraneoptera</taxon>
        <taxon>Psocodea</taxon>
        <taxon>Troctomorpha</taxon>
        <taxon>Phthiraptera</taxon>
        <taxon>Anoplura</taxon>
        <taxon>Polyplacidae</taxon>
        <taxon>Polyplax</taxon>
    </lineage>
</organism>
<gene>
    <name evidence="3" type="ORF">RUM43_003950</name>
</gene>
<keyword evidence="2" id="KW-0472">Membrane</keyword>
<evidence type="ECO:0000256" key="2">
    <source>
        <dbReference type="SAM" id="Phobius"/>
    </source>
</evidence>
<sequence length="168" mass="19614">MDRDGTRVRMVLGVLELRESRFRDTYRRVHVRVRSGTRYLRSADGLHPLIGKSRRVSYIKIYFLYYGLTFTVTFLSLLFPMKLNYACVEPVQNTSEANEADEEVSAYSDTRILRRSKKKKEIGIEFNSHQLNNDDDDDDDDDDEEEEECDTLIPARIALSLDRVELLP</sequence>
<dbReference type="AlphaFoldDB" id="A0AAN8S657"/>
<proteinExistence type="predicted"/>
<evidence type="ECO:0000313" key="3">
    <source>
        <dbReference type="EMBL" id="KAK6642448.1"/>
    </source>
</evidence>
<evidence type="ECO:0000313" key="4">
    <source>
        <dbReference type="Proteomes" id="UP001372834"/>
    </source>
</evidence>
<keyword evidence="2" id="KW-0812">Transmembrane</keyword>
<comment type="caution">
    <text evidence="3">The sequence shown here is derived from an EMBL/GenBank/DDBJ whole genome shotgun (WGS) entry which is preliminary data.</text>
</comment>
<feature type="compositionally biased region" description="Acidic residues" evidence="1">
    <location>
        <begin position="133"/>
        <end position="149"/>
    </location>
</feature>
<dbReference type="EMBL" id="JAWJWE010000002">
    <property type="protein sequence ID" value="KAK6642448.1"/>
    <property type="molecule type" value="Genomic_DNA"/>
</dbReference>
<dbReference type="Proteomes" id="UP001372834">
    <property type="component" value="Unassembled WGS sequence"/>
</dbReference>